<name>A0ACD3ARI6_9AGAR</name>
<reference evidence="1 2" key="1">
    <citation type="journal article" date="2019" name="Nat. Ecol. Evol.">
        <title>Megaphylogeny resolves global patterns of mushroom evolution.</title>
        <authorList>
            <person name="Varga T."/>
            <person name="Krizsan K."/>
            <person name="Foldi C."/>
            <person name="Dima B."/>
            <person name="Sanchez-Garcia M."/>
            <person name="Sanchez-Ramirez S."/>
            <person name="Szollosi G.J."/>
            <person name="Szarkandi J.G."/>
            <person name="Papp V."/>
            <person name="Albert L."/>
            <person name="Andreopoulos W."/>
            <person name="Angelini C."/>
            <person name="Antonin V."/>
            <person name="Barry K.W."/>
            <person name="Bougher N.L."/>
            <person name="Buchanan P."/>
            <person name="Buyck B."/>
            <person name="Bense V."/>
            <person name="Catcheside P."/>
            <person name="Chovatia M."/>
            <person name="Cooper J."/>
            <person name="Damon W."/>
            <person name="Desjardin D."/>
            <person name="Finy P."/>
            <person name="Geml J."/>
            <person name="Haridas S."/>
            <person name="Hughes K."/>
            <person name="Justo A."/>
            <person name="Karasinski D."/>
            <person name="Kautmanova I."/>
            <person name="Kiss B."/>
            <person name="Kocsube S."/>
            <person name="Kotiranta H."/>
            <person name="LaButti K.M."/>
            <person name="Lechner B.E."/>
            <person name="Liimatainen K."/>
            <person name="Lipzen A."/>
            <person name="Lukacs Z."/>
            <person name="Mihaltcheva S."/>
            <person name="Morgado L.N."/>
            <person name="Niskanen T."/>
            <person name="Noordeloos M.E."/>
            <person name="Ohm R.A."/>
            <person name="Ortiz-Santana B."/>
            <person name="Ovrebo C."/>
            <person name="Racz N."/>
            <person name="Riley R."/>
            <person name="Savchenko A."/>
            <person name="Shiryaev A."/>
            <person name="Soop K."/>
            <person name="Spirin V."/>
            <person name="Szebenyi C."/>
            <person name="Tomsovsky M."/>
            <person name="Tulloss R.E."/>
            <person name="Uehling J."/>
            <person name="Grigoriev I.V."/>
            <person name="Vagvolgyi C."/>
            <person name="Papp T."/>
            <person name="Martin F.M."/>
            <person name="Miettinen O."/>
            <person name="Hibbett D.S."/>
            <person name="Nagy L.G."/>
        </authorList>
    </citation>
    <scope>NUCLEOTIDE SEQUENCE [LARGE SCALE GENOMIC DNA]</scope>
    <source>
        <strain evidence="1 2">NL-1719</strain>
    </source>
</reference>
<evidence type="ECO:0000313" key="1">
    <source>
        <dbReference type="EMBL" id="TFK67921.1"/>
    </source>
</evidence>
<accession>A0ACD3ARI6</accession>
<proteinExistence type="predicted"/>
<evidence type="ECO:0000313" key="2">
    <source>
        <dbReference type="Proteomes" id="UP000308600"/>
    </source>
</evidence>
<gene>
    <name evidence="1" type="ORF">BDN72DRAFT_842518</name>
</gene>
<organism evidence="1 2">
    <name type="scientific">Pluteus cervinus</name>
    <dbReference type="NCBI Taxonomy" id="181527"/>
    <lineage>
        <taxon>Eukaryota</taxon>
        <taxon>Fungi</taxon>
        <taxon>Dikarya</taxon>
        <taxon>Basidiomycota</taxon>
        <taxon>Agaricomycotina</taxon>
        <taxon>Agaricomycetes</taxon>
        <taxon>Agaricomycetidae</taxon>
        <taxon>Agaricales</taxon>
        <taxon>Pluteineae</taxon>
        <taxon>Pluteaceae</taxon>
        <taxon>Pluteus</taxon>
    </lineage>
</organism>
<protein>
    <submittedName>
        <fullName evidence="1">Uncharacterized protein</fullName>
    </submittedName>
</protein>
<sequence length="233" mass="26528">MSRLASFHTPSTPTPSPVQFKRGGGVGPGSPSRTSESTYHRKIRSALQEIRSITETWDELVLIDGLKAARTLVDTRTDLTNALSLLQDALPRKHLVGPKVTTMEKCLLDLDIVISKLEKQFQKLTSVVDGMESTLVEAHKMKGWRWVQEEPLWTTWSLEKFVTAIGSIIPPYHRSLHDHMELVDTFRPHATSFEVGRGIIAKWIEQPWLEEGGWPQKWEDICAVEVEHWNKVK</sequence>
<keyword evidence="2" id="KW-1185">Reference proteome</keyword>
<dbReference type="EMBL" id="ML208364">
    <property type="protein sequence ID" value="TFK67921.1"/>
    <property type="molecule type" value="Genomic_DNA"/>
</dbReference>
<dbReference type="Proteomes" id="UP000308600">
    <property type="component" value="Unassembled WGS sequence"/>
</dbReference>